<dbReference type="AlphaFoldDB" id="A0A803QCT6"/>
<dbReference type="Proteomes" id="UP000596661">
    <property type="component" value="Chromosome 8"/>
</dbReference>
<organism evidence="1 2">
    <name type="scientific">Cannabis sativa</name>
    <name type="common">Hemp</name>
    <name type="synonym">Marijuana</name>
    <dbReference type="NCBI Taxonomy" id="3483"/>
    <lineage>
        <taxon>Eukaryota</taxon>
        <taxon>Viridiplantae</taxon>
        <taxon>Streptophyta</taxon>
        <taxon>Embryophyta</taxon>
        <taxon>Tracheophyta</taxon>
        <taxon>Spermatophyta</taxon>
        <taxon>Magnoliopsida</taxon>
        <taxon>eudicotyledons</taxon>
        <taxon>Gunneridae</taxon>
        <taxon>Pentapetalae</taxon>
        <taxon>rosids</taxon>
        <taxon>fabids</taxon>
        <taxon>Rosales</taxon>
        <taxon>Cannabaceae</taxon>
        <taxon>Cannabis</taxon>
    </lineage>
</organism>
<reference evidence="1" key="2">
    <citation type="submission" date="2021-03" db="UniProtKB">
        <authorList>
            <consortium name="EnsemblPlants"/>
        </authorList>
    </citation>
    <scope>IDENTIFICATION</scope>
</reference>
<dbReference type="PANTHER" id="PTHR33710">
    <property type="entry name" value="BNAC02G09200D PROTEIN"/>
    <property type="match status" value="1"/>
</dbReference>
<dbReference type="PANTHER" id="PTHR33710:SF71">
    <property type="entry name" value="ENDONUCLEASE_EXONUCLEASE_PHOSPHATASE DOMAIN-CONTAINING PROTEIN"/>
    <property type="match status" value="1"/>
</dbReference>
<dbReference type="EnsemblPlants" id="evm.model.08.925">
    <property type="protein sequence ID" value="cds.evm.model.08.925"/>
    <property type="gene ID" value="evm.TU.08.925"/>
</dbReference>
<protein>
    <submittedName>
        <fullName evidence="1">Uncharacterized protein</fullName>
    </submittedName>
</protein>
<reference evidence="1" key="1">
    <citation type="submission" date="2018-11" db="EMBL/GenBank/DDBJ databases">
        <authorList>
            <person name="Grassa J C."/>
        </authorList>
    </citation>
    <scope>NUCLEOTIDE SEQUENCE [LARGE SCALE GENOMIC DNA]</scope>
</reference>
<accession>A0A803QCT6</accession>
<evidence type="ECO:0000313" key="1">
    <source>
        <dbReference type="EnsemblPlants" id="cds.evm.model.08.925"/>
    </source>
</evidence>
<keyword evidence="2" id="KW-1185">Reference proteome</keyword>
<dbReference type="EMBL" id="UZAU01000694">
    <property type="status" value="NOT_ANNOTATED_CDS"/>
    <property type="molecule type" value="Genomic_DNA"/>
</dbReference>
<evidence type="ECO:0000313" key="2">
    <source>
        <dbReference type="Proteomes" id="UP000596661"/>
    </source>
</evidence>
<proteinExistence type="predicted"/>
<name>A0A803QCT6_CANSA</name>
<sequence length="243" mass="28281">MENFRKVLDLCNLHEQQYEGDPYTLIRGRHNVNAIQERLDWCFVNDQWQGIFKPITTYHLDYFMCDHRAISVNILPLAGQNQTTPRYSRFKFEKIWLNDTEASDLILKNWQKNLPGSAVENLCTNIQSCTSSPQLWHHQKDYVIHKATTMEKAEFETLVCLMWSIWNDRNCVLHGGTSRAASALVTQAITYLDKYRLAKPRSREKQQPILQLTNALDPAALNQQQCLNPGPSQQCYNQHDLQN</sequence>
<dbReference type="Gramene" id="evm.model.08.925">
    <property type="protein sequence ID" value="cds.evm.model.08.925"/>
    <property type="gene ID" value="evm.TU.08.925"/>
</dbReference>